<dbReference type="Proteomes" id="UP000651057">
    <property type="component" value="Unassembled WGS sequence"/>
</dbReference>
<dbReference type="RefSeq" id="WP_201917433.1">
    <property type="nucleotide sequence ID" value="NZ_BAABAX010000023.1"/>
</dbReference>
<proteinExistence type="predicted"/>
<dbReference type="Pfam" id="PF10127">
    <property type="entry name" value="RlaP"/>
    <property type="match status" value="1"/>
</dbReference>
<keyword evidence="2" id="KW-1185">Reference proteome</keyword>
<dbReference type="AlphaFoldDB" id="A0A937D8P4"/>
<evidence type="ECO:0000313" key="1">
    <source>
        <dbReference type="EMBL" id="MBL0682917.1"/>
    </source>
</evidence>
<name>A0A937D8P4_9FLAO</name>
<dbReference type="InterPro" id="IPR018775">
    <property type="entry name" value="RlaP"/>
</dbReference>
<reference evidence="1" key="1">
    <citation type="submission" date="2021-01" db="EMBL/GenBank/DDBJ databases">
        <authorList>
            <person name="Zhong Y.L."/>
        </authorList>
    </citation>
    <scope>NUCLEOTIDE SEQUENCE</scope>
    <source>
        <strain evidence="1">KCTC 23302</strain>
    </source>
</reference>
<dbReference type="EMBL" id="JAERQJ010000002">
    <property type="protein sequence ID" value="MBL0682917.1"/>
    <property type="molecule type" value="Genomic_DNA"/>
</dbReference>
<sequence length="244" mass="28057">MKTKLKHIEEKRNVKINYACESGSRAWGFASPDSDYDVRFLYTHPLEWYLSVSEKKDTIEIMDGDFDAVGRELRKSLRLLKKSNVPALEHLFSPIVYHGEDESVSELRAIAKDCFSPVASMYHYLSMSKKYEEKLAGSTIKLKSLFYALRTSMAGKWILEYKSLPPVVFSEMLSLVSNDIANEIKDLMIVKSENDESYLHSRNEKVIRFVSETIAANDKYAKSLPSGKPDSERIDNFLFKEITR</sequence>
<comment type="caution">
    <text evidence="1">The sequence shown here is derived from an EMBL/GenBank/DDBJ whole genome shotgun (WGS) entry which is preliminary data.</text>
</comment>
<dbReference type="PANTHER" id="PTHR34817:SF2">
    <property type="entry name" value="NUCLEOTIDYLTRANSFERASE"/>
    <property type="match status" value="1"/>
</dbReference>
<organism evidence="1 2">
    <name type="scientific">Aquimarina mytili</name>
    <dbReference type="NCBI Taxonomy" id="874423"/>
    <lineage>
        <taxon>Bacteria</taxon>
        <taxon>Pseudomonadati</taxon>
        <taxon>Bacteroidota</taxon>
        <taxon>Flavobacteriia</taxon>
        <taxon>Flavobacteriales</taxon>
        <taxon>Flavobacteriaceae</taxon>
        <taxon>Aquimarina</taxon>
    </lineage>
</organism>
<gene>
    <name evidence="1" type="ORF">JJQ60_05290</name>
</gene>
<accession>A0A937D8P4</accession>
<evidence type="ECO:0000313" key="2">
    <source>
        <dbReference type="Proteomes" id="UP000651057"/>
    </source>
</evidence>
<dbReference type="PANTHER" id="PTHR34817">
    <property type="entry name" value="NUCLEOTIDYLTRANSFERASE"/>
    <property type="match status" value="1"/>
</dbReference>
<protein>
    <submittedName>
        <fullName evidence="1">Nucleotidyltransferase domain-containing protein</fullName>
    </submittedName>
</protein>